<gene>
    <name evidence="1" type="ORF">SAMN05878391_1132</name>
</gene>
<dbReference type="AlphaFoldDB" id="A0A285UGA6"/>
<reference evidence="2" key="1">
    <citation type="submission" date="2017-08" db="EMBL/GenBank/DDBJ databases">
        <authorList>
            <person name="Varghese N."/>
            <person name="Submissions S."/>
        </authorList>
    </citation>
    <scope>NUCLEOTIDE SEQUENCE [LARGE SCALE GENOMIC DNA]</scope>
    <source>
        <strain evidence="2">DSM 23173</strain>
    </source>
</reference>
<name>A0A285UGA6_9STAP</name>
<proteinExistence type="predicted"/>
<evidence type="ECO:0000313" key="1">
    <source>
        <dbReference type="EMBL" id="SOC40793.1"/>
    </source>
</evidence>
<dbReference type="Proteomes" id="UP000219412">
    <property type="component" value="Unassembled WGS sequence"/>
</dbReference>
<keyword evidence="2" id="KW-1185">Reference proteome</keyword>
<protein>
    <submittedName>
        <fullName evidence="1">Uncharacterized protein</fullName>
    </submittedName>
</protein>
<dbReference type="EMBL" id="OBQF01000002">
    <property type="protein sequence ID" value="SOC40793.1"/>
    <property type="molecule type" value="Genomic_DNA"/>
</dbReference>
<dbReference type="OrthoDB" id="4409813at2"/>
<evidence type="ECO:0000313" key="2">
    <source>
        <dbReference type="Proteomes" id="UP000219412"/>
    </source>
</evidence>
<accession>A0A285UGA6</accession>
<sequence>MSEHSRDYEKYHEKLNFLLKDHGVEFDETEVDLNTIESLHSKVNDLCRAHGGEPGEMENYTLESLHPKLNQVLRGHGIQYDDSHLDKSSIEAVDTKLELLMDAHHK</sequence>
<dbReference type="RefSeq" id="WP_097039989.1">
    <property type="nucleotide sequence ID" value="NZ_OBQF01000002.1"/>
</dbReference>
<organism evidence="1 2">
    <name type="scientific">Salinicoccus kekensis</name>
    <dbReference type="NCBI Taxonomy" id="714307"/>
    <lineage>
        <taxon>Bacteria</taxon>
        <taxon>Bacillati</taxon>
        <taxon>Bacillota</taxon>
        <taxon>Bacilli</taxon>
        <taxon>Bacillales</taxon>
        <taxon>Staphylococcaceae</taxon>
        <taxon>Salinicoccus</taxon>
    </lineage>
</organism>